<keyword evidence="3" id="KW-1133">Transmembrane helix</keyword>
<feature type="compositionally biased region" description="Gly residues" evidence="2">
    <location>
        <begin position="192"/>
        <end position="207"/>
    </location>
</feature>
<dbReference type="EMBL" id="BFEA01000035">
    <property type="protein sequence ID" value="GBG63093.1"/>
    <property type="molecule type" value="Genomic_DNA"/>
</dbReference>
<dbReference type="GO" id="GO:0048487">
    <property type="term" value="F:beta-tubulin binding"/>
    <property type="evidence" value="ECO:0007669"/>
    <property type="project" value="TreeGrafter"/>
</dbReference>
<feature type="compositionally biased region" description="Basic residues" evidence="2">
    <location>
        <begin position="467"/>
        <end position="506"/>
    </location>
</feature>
<dbReference type="STRING" id="69332.A0A388JZG4"/>
<feature type="domain" description="Peptidase S1" evidence="4">
    <location>
        <begin position="255"/>
        <end position="297"/>
    </location>
</feature>
<feature type="compositionally biased region" description="Basic residues" evidence="2">
    <location>
        <begin position="529"/>
        <end position="538"/>
    </location>
</feature>
<dbReference type="Proteomes" id="UP000265515">
    <property type="component" value="Unassembled WGS sequence"/>
</dbReference>
<dbReference type="InterPro" id="IPR043504">
    <property type="entry name" value="Peptidase_S1_PA_chymotrypsin"/>
</dbReference>
<feature type="compositionally biased region" description="Acidic residues" evidence="2">
    <location>
        <begin position="162"/>
        <end position="172"/>
    </location>
</feature>
<feature type="domain" description="IC97/Casc1 N-terminal" evidence="5">
    <location>
        <begin position="553"/>
        <end position="753"/>
    </location>
</feature>
<keyword evidence="7" id="KW-1185">Reference proteome</keyword>
<evidence type="ECO:0000313" key="7">
    <source>
        <dbReference type="Proteomes" id="UP000265515"/>
    </source>
</evidence>
<feature type="region of interest" description="Disordered" evidence="2">
    <location>
        <begin position="407"/>
        <end position="558"/>
    </location>
</feature>
<dbReference type="GO" id="GO:0005930">
    <property type="term" value="C:axoneme"/>
    <property type="evidence" value="ECO:0007669"/>
    <property type="project" value="TreeGrafter"/>
</dbReference>
<dbReference type="AlphaFoldDB" id="A0A388JZG4"/>
<sequence>MTRIREHRCHRPPPCGRDVYAVGRLIRLRLIVLAGLAFMIAPPPRGECSSGSLGAVDLPGFPDLERGTAAGAVHPPTDKVEVARRLIGGDGDRLPLAPSDDCDPLSRSSCHRESVKEREEHKVGGRRFLRPVVSRKDGGGLRKDDGVGGRDDDDRHSHGLEKDEEEEEEEGEERWRQRNLIVDGGRSRGGNAAAGGGGGGGGGGRGGRGGRRAERGEGKDAMRTSKRRRALGTGPEPFSSSSTNATTRNVPLERVVGGAAASATDFPYQVAILLEKGVQFQCGGAIIDPFYVITAAATGGQQQENGSGGGRISGKENSGGAAIAAAAAAAGPNATASMPSTTQEAAAAVAAAASNKIPPTAQAAVVGGMPISAAASNKIPPTAQVAVVGGMPISAAAETAAAPAAASPGVKWNAESGSAAGVKSDPSAVRSDPSAVRSDPSAVRSDPSAVRSEQPGRPKSGEARAPSRGRKSGKKASRSRSKSRSKSRGRKSGKKAGRSKSRSKSRGRGDTRGTAGRGGKQQQQGSGDKKKKKRKSKKQREAERKAEQERLAEEARRAEEARILREEEDERRRVLEEELAQQAEAARLVAEAERLAKEREEVKPLLRRREDEILHELTIAREKRDWEHYLACDPIPEPSIEPELTTYISEVRRSDVLDLKSTMDLVQQVYQVRILTQNILLDAEAKEDHRLIKKYAEYTTELKNLIDYRIDKACANLLLEAEEIYHTSGENIFTASTPNLRIGLWINHAKNPRLKTIEFPAIGAALEIPKSLALANVAIRVQQQDIDHLVHSSDKDASMPIGGLITTDVLAVPPAPKVIKGWKIRQITPMNTSVVKLPYPIPPAGADEATVASLQAPKMGFRVQLPPRVVVPGKRPGVASWDPDECKWKTEPISDITYDESSRTLHFQSIKIKTLAMVQPRVRFIPYSYWAIRPTSESTAIMVLHAGVPKVAEVKIEIGTGWCKLINPVYPECKELVGIPFSPRVLLKRLSESGVHLMPKDEDMQFVTKDLRVKDAEIEKYTCRDMALLAPSFTIGHTRWNRRADDDTCLIRVLEIPEYKFPRNIDKSKLSKTIMYKLKGNIMIDINEKSSAFRQDPLGEYHASLMVTIKDHCNEESMDKIKRGSAQFTDCVKQLAYALRLLSFGYTDPQVTEGQYRMIYV</sequence>
<dbReference type="InterPro" id="IPR009003">
    <property type="entry name" value="Peptidase_S1_PA"/>
</dbReference>
<dbReference type="Pfam" id="PF15927">
    <property type="entry name" value="Casc1_N"/>
    <property type="match status" value="1"/>
</dbReference>
<keyword evidence="3" id="KW-0812">Transmembrane</keyword>
<feature type="compositionally biased region" description="Basic and acidic residues" evidence="2">
    <location>
        <begin position="110"/>
        <end position="123"/>
    </location>
</feature>
<comment type="similarity">
    <text evidence="1">Belongs to the DNAI7 family.</text>
</comment>
<dbReference type="GO" id="GO:0004252">
    <property type="term" value="F:serine-type endopeptidase activity"/>
    <property type="evidence" value="ECO:0007669"/>
    <property type="project" value="InterPro"/>
</dbReference>
<keyword evidence="3" id="KW-0472">Membrane</keyword>
<dbReference type="GO" id="GO:0006508">
    <property type="term" value="P:proteolysis"/>
    <property type="evidence" value="ECO:0007669"/>
    <property type="project" value="InterPro"/>
</dbReference>
<protein>
    <recommendedName>
        <fullName evidence="8">IC97/Casc1 N-terminal domain-containing protein</fullName>
    </recommendedName>
</protein>
<feature type="compositionally biased region" description="Basic and acidic residues" evidence="2">
    <location>
        <begin position="134"/>
        <end position="161"/>
    </location>
</feature>
<organism evidence="6 7">
    <name type="scientific">Chara braunii</name>
    <name type="common">Braun's stonewort</name>
    <dbReference type="NCBI Taxonomy" id="69332"/>
    <lineage>
        <taxon>Eukaryota</taxon>
        <taxon>Viridiplantae</taxon>
        <taxon>Streptophyta</taxon>
        <taxon>Charophyceae</taxon>
        <taxon>Charales</taxon>
        <taxon>Characeae</taxon>
        <taxon>Chara</taxon>
    </lineage>
</organism>
<name>A0A388JZG4_CHABU</name>
<dbReference type="PRINTS" id="PR02043">
    <property type="entry name" value="CANCERSCCP1"/>
</dbReference>
<dbReference type="Gramene" id="GBG63093">
    <property type="protein sequence ID" value="GBG63093"/>
    <property type="gene ID" value="CBR_g36580"/>
</dbReference>
<feature type="compositionally biased region" description="Basic and acidic residues" evidence="2">
    <location>
        <begin position="539"/>
        <end position="558"/>
    </location>
</feature>
<gene>
    <name evidence="6" type="ORF">CBR_g36580</name>
</gene>
<dbReference type="GO" id="GO:0008017">
    <property type="term" value="F:microtubule binding"/>
    <property type="evidence" value="ECO:0007669"/>
    <property type="project" value="TreeGrafter"/>
</dbReference>
<dbReference type="InterPro" id="IPR001254">
    <property type="entry name" value="Trypsin_dom"/>
</dbReference>
<proteinExistence type="inferred from homology"/>
<dbReference type="InterPro" id="IPR023247">
    <property type="entry name" value="IC97/Dnai7-like"/>
</dbReference>
<evidence type="ECO:0000259" key="4">
    <source>
        <dbReference type="Pfam" id="PF00089"/>
    </source>
</evidence>
<evidence type="ECO:0008006" key="8">
    <source>
        <dbReference type="Google" id="ProtNLM"/>
    </source>
</evidence>
<dbReference type="PANTHER" id="PTHR20929">
    <property type="entry name" value="LUNG ADENOMA SUSCEPTIBILITY 1-RELATED"/>
    <property type="match status" value="1"/>
</dbReference>
<feature type="region of interest" description="Disordered" evidence="2">
    <location>
        <begin position="90"/>
        <end position="246"/>
    </location>
</feature>
<feature type="transmembrane region" description="Helical" evidence="3">
    <location>
        <begin position="21"/>
        <end position="41"/>
    </location>
</feature>
<dbReference type="SUPFAM" id="SSF50494">
    <property type="entry name" value="Trypsin-like serine proteases"/>
    <property type="match status" value="1"/>
</dbReference>
<evidence type="ECO:0000313" key="6">
    <source>
        <dbReference type="EMBL" id="GBG63093.1"/>
    </source>
</evidence>
<reference evidence="6 7" key="1">
    <citation type="journal article" date="2018" name="Cell">
        <title>The Chara Genome: Secondary Complexity and Implications for Plant Terrestrialization.</title>
        <authorList>
            <person name="Nishiyama T."/>
            <person name="Sakayama H."/>
            <person name="Vries J.D."/>
            <person name="Buschmann H."/>
            <person name="Saint-Marcoux D."/>
            <person name="Ullrich K.K."/>
            <person name="Haas F.B."/>
            <person name="Vanderstraeten L."/>
            <person name="Becker D."/>
            <person name="Lang D."/>
            <person name="Vosolsobe S."/>
            <person name="Rombauts S."/>
            <person name="Wilhelmsson P.K.I."/>
            <person name="Janitza P."/>
            <person name="Kern R."/>
            <person name="Heyl A."/>
            <person name="Rumpler F."/>
            <person name="Villalobos L.I.A.C."/>
            <person name="Clay J.M."/>
            <person name="Skokan R."/>
            <person name="Toyoda A."/>
            <person name="Suzuki Y."/>
            <person name="Kagoshima H."/>
            <person name="Schijlen E."/>
            <person name="Tajeshwar N."/>
            <person name="Catarino B."/>
            <person name="Hetherington A.J."/>
            <person name="Saltykova A."/>
            <person name="Bonnot C."/>
            <person name="Breuninger H."/>
            <person name="Symeonidi A."/>
            <person name="Radhakrishnan G.V."/>
            <person name="Van Nieuwerburgh F."/>
            <person name="Deforce D."/>
            <person name="Chang C."/>
            <person name="Karol K.G."/>
            <person name="Hedrich R."/>
            <person name="Ulvskov P."/>
            <person name="Glockner G."/>
            <person name="Delwiche C.F."/>
            <person name="Petrasek J."/>
            <person name="Van de Peer Y."/>
            <person name="Friml J."/>
            <person name="Beilby M."/>
            <person name="Dolan L."/>
            <person name="Kohara Y."/>
            <person name="Sugano S."/>
            <person name="Fujiyama A."/>
            <person name="Delaux P.-M."/>
            <person name="Quint M."/>
            <person name="TheiBen G."/>
            <person name="Hagemann M."/>
            <person name="Harholt J."/>
            <person name="Dunand C."/>
            <person name="Zachgo S."/>
            <person name="Langdale J."/>
            <person name="Maumus F."/>
            <person name="Straeten D.V.D."/>
            <person name="Gould S.B."/>
            <person name="Rensing S.A."/>
        </authorList>
    </citation>
    <scope>NUCLEOTIDE SEQUENCE [LARGE SCALE GENOMIC DNA]</scope>
    <source>
        <strain evidence="6 7">S276</strain>
    </source>
</reference>
<evidence type="ECO:0000259" key="5">
    <source>
        <dbReference type="Pfam" id="PF15927"/>
    </source>
</evidence>
<evidence type="ECO:0000256" key="3">
    <source>
        <dbReference type="SAM" id="Phobius"/>
    </source>
</evidence>
<accession>A0A388JZG4</accession>
<comment type="caution">
    <text evidence="6">The sequence shown here is derived from an EMBL/GenBank/DDBJ whole genome shotgun (WGS) entry which is preliminary data.</text>
</comment>
<feature type="compositionally biased region" description="Basic and acidic residues" evidence="2">
    <location>
        <begin position="211"/>
        <end position="223"/>
    </location>
</feature>
<dbReference type="Pfam" id="PF00089">
    <property type="entry name" value="Trypsin"/>
    <property type="match status" value="1"/>
</dbReference>
<evidence type="ECO:0000256" key="2">
    <source>
        <dbReference type="SAM" id="MobiDB-lite"/>
    </source>
</evidence>
<dbReference type="PANTHER" id="PTHR20929:SF11">
    <property type="entry name" value="DYNEIN AXONEMAL INTERMEDIATE CHAIN 7"/>
    <property type="match status" value="1"/>
</dbReference>
<dbReference type="Gene3D" id="2.40.10.10">
    <property type="entry name" value="Trypsin-like serine proteases"/>
    <property type="match status" value="1"/>
</dbReference>
<dbReference type="OrthoDB" id="297923at2759"/>
<dbReference type="InterPro" id="IPR031826">
    <property type="entry name" value="IC97/Casc1_N"/>
</dbReference>
<evidence type="ECO:0000256" key="1">
    <source>
        <dbReference type="ARBA" id="ARBA00024332"/>
    </source>
</evidence>